<evidence type="ECO:0000313" key="2">
    <source>
        <dbReference type="EMBL" id="KAK3297446.1"/>
    </source>
</evidence>
<feature type="compositionally biased region" description="Polar residues" evidence="1">
    <location>
        <begin position="153"/>
        <end position="182"/>
    </location>
</feature>
<gene>
    <name evidence="2" type="ORF">B0H64DRAFT_124280</name>
</gene>
<feature type="compositionally biased region" description="Low complexity" evidence="1">
    <location>
        <begin position="130"/>
        <end position="152"/>
    </location>
</feature>
<feature type="region of interest" description="Disordered" evidence="1">
    <location>
        <begin position="118"/>
        <end position="182"/>
    </location>
</feature>
<name>A0AAE0HJ88_9PEZI</name>
<dbReference type="GeneID" id="87834961"/>
<comment type="caution">
    <text evidence="2">The sequence shown here is derived from an EMBL/GenBank/DDBJ whole genome shotgun (WGS) entry which is preliminary data.</text>
</comment>
<feature type="region of interest" description="Disordered" evidence="1">
    <location>
        <begin position="70"/>
        <end position="103"/>
    </location>
</feature>
<reference evidence="2" key="1">
    <citation type="journal article" date="2023" name="Mol. Phylogenet. Evol.">
        <title>Genome-scale phylogeny and comparative genomics of the fungal order Sordariales.</title>
        <authorList>
            <person name="Hensen N."/>
            <person name="Bonometti L."/>
            <person name="Westerberg I."/>
            <person name="Brannstrom I.O."/>
            <person name="Guillou S."/>
            <person name="Cros-Aarteil S."/>
            <person name="Calhoun S."/>
            <person name="Haridas S."/>
            <person name="Kuo A."/>
            <person name="Mondo S."/>
            <person name="Pangilinan J."/>
            <person name="Riley R."/>
            <person name="LaButti K."/>
            <person name="Andreopoulos B."/>
            <person name="Lipzen A."/>
            <person name="Chen C."/>
            <person name="Yan M."/>
            <person name="Daum C."/>
            <person name="Ng V."/>
            <person name="Clum A."/>
            <person name="Steindorff A."/>
            <person name="Ohm R.A."/>
            <person name="Martin F."/>
            <person name="Silar P."/>
            <person name="Natvig D.O."/>
            <person name="Lalanne C."/>
            <person name="Gautier V."/>
            <person name="Ament-Velasquez S.L."/>
            <person name="Kruys A."/>
            <person name="Hutchinson M.I."/>
            <person name="Powell A.J."/>
            <person name="Barry K."/>
            <person name="Miller A.N."/>
            <person name="Grigoriev I.V."/>
            <person name="Debuchy R."/>
            <person name="Gladieux P."/>
            <person name="Hiltunen Thoren M."/>
            <person name="Johannesson H."/>
        </authorList>
    </citation>
    <scope>NUCLEOTIDE SEQUENCE</scope>
    <source>
        <strain evidence="2">CBS 168.71</strain>
    </source>
</reference>
<dbReference type="EMBL" id="JAUEPN010000003">
    <property type="protein sequence ID" value="KAK3297446.1"/>
    <property type="molecule type" value="Genomic_DNA"/>
</dbReference>
<evidence type="ECO:0000313" key="3">
    <source>
        <dbReference type="Proteomes" id="UP001278766"/>
    </source>
</evidence>
<keyword evidence="3" id="KW-1185">Reference proteome</keyword>
<feature type="compositionally biased region" description="Basic and acidic residues" evidence="1">
    <location>
        <begin position="76"/>
        <end position="98"/>
    </location>
</feature>
<protein>
    <submittedName>
        <fullName evidence="2">Uncharacterized protein</fullName>
    </submittedName>
</protein>
<proteinExistence type="predicted"/>
<dbReference type="Proteomes" id="UP001278766">
    <property type="component" value="Unassembled WGS sequence"/>
</dbReference>
<dbReference type="AlphaFoldDB" id="A0AAE0HJ88"/>
<sequence>MMRNSASVIRPSLRFASRHHFVPSSQLARPVGRRGYASLQERVGKSPDTPWQIAAVAVTIPGLLYLRNSGGTAQPRHGEPYVKRLEPAHEKEPVHEKVSQSAANVTSVAKAKIEEAQEGIQKTVSPILDSASSSSSESEGEAASSSPASAQSTQTQMDDSPESQAQKLTDKQPSQRVDPTEK</sequence>
<dbReference type="RefSeq" id="XP_062660960.1">
    <property type="nucleotide sequence ID" value="XM_062798013.1"/>
</dbReference>
<organism evidence="2 3">
    <name type="scientific">Chaetomium fimeti</name>
    <dbReference type="NCBI Taxonomy" id="1854472"/>
    <lineage>
        <taxon>Eukaryota</taxon>
        <taxon>Fungi</taxon>
        <taxon>Dikarya</taxon>
        <taxon>Ascomycota</taxon>
        <taxon>Pezizomycotina</taxon>
        <taxon>Sordariomycetes</taxon>
        <taxon>Sordariomycetidae</taxon>
        <taxon>Sordariales</taxon>
        <taxon>Chaetomiaceae</taxon>
        <taxon>Chaetomium</taxon>
    </lineage>
</organism>
<evidence type="ECO:0000256" key="1">
    <source>
        <dbReference type="SAM" id="MobiDB-lite"/>
    </source>
</evidence>
<reference evidence="2" key="2">
    <citation type="submission" date="2023-06" db="EMBL/GenBank/DDBJ databases">
        <authorList>
            <consortium name="Lawrence Berkeley National Laboratory"/>
            <person name="Haridas S."/>
            <person name="Hensen N."/>
            <person name="Bonometti L."/>
            <person name="Westerberg I."/>
            <person name="Brannstrom I.O."/>
            <person name="Guillou S."/>
            <person name="Cros-Aarteil S."/>
            <person name="Calhoun S."/>
            <person name="Kuo A."/>
            <person name="Mondo S."/>
            <person name="Pangilinan J."/>
            <person name="Riley R."/>
            <person name="Labutti K."/>
            <person name="Andreopoulos B."/>
            <person name="Lipzen A."/>
            <person name="Chen C."/>
            <person name="Yanf M."/>
            <person name="Daum C."/>
            <person name="Ng V."/>
            <person name="Clum A."/>
            <person name="Steindorff A."/>
            <person name="Ohm R."/>
            <person name="Martin F."/>
            <person name="Silar P."/>
            <person name="Natvig D."/>
            <person name="Lalanne C."/>
            <person name="Gautier V."/>
            <person name="Ament-Velasquez S.L."/>
            <person name="Kruys A."/>
            <person name="Hutchinson M.I."/>
            <person name="Powell A.J."/>
            <person name="Barry K."/>
            <person name="Miller A.N."/>
            <person name="Grigoriev I.V."/>
            <person name="Debuchy R."/>
            <person name="Gladieux P."/>
            <person name="Thoren M.H."/>
            <person name="Johannesson H."/>
        </authorList>
    </citation>
    <scope>NUCLEOTIDE SEQUENCE</scope>
    <source>
        <strain evidence="2">CBS 168.71</strain>
    </source>
</reference>
<accession>A0AAE0HJ88</accession>